<dbReference type="Proteomes" id="UP000266441">
    <property type="component" value="Unassembled WGS sequence"/>
</dbReference>
<evidence type="ECO:0000259" key="3">
    <source>
        <dbReference type="PROSITE" id="PS51459"/>
    </source>
</evidence>
<keyword evidence="2" id="KW-0067">ATP-binding</keyword>
<dbReference type="PROSITE" id="PS51459">
    <property type="entry name" value="FIDO"/>
    <property type="match status" value="1"/>
</dbReference>
<protein>
    <submittedName>
        <fullName evidence="4">Cell filamentation protein Fic</fullName>
    </submittedName>
</protein>
<comment type="caution">
    <text evidence="4">The sequence shown here is derived from an EMBL/GenBank/DDBJ whole genome shotgun (WGS) entry which is preliminary data.</text>
</comment>
<dbReference type="EMBL" id="QWET01000001">
    <property type="protein sequence ID" value="RIH67167.1"/>
    <property type="molecule type" value="Genomic_DNA"/>
</dbReference>
<keyword evidence="5" id="KW-1185">Reference proteome</keyword>
<dbReference type="AlphaFoldDB" id="A0A399D6I9"/>
<dbReference type="OrthoDB" id="9814400at2"/>
<feature type="binding site" evidence="2">
    <location>
        <begin position="448"/>
        <end position="455"/>
    </location>
    <ligand>
        <name>ATP</name>
        <dbReference type="ChEBI" id="CHEBI:30616"/>
    </ligand>
</feature>
<accession>A0A399D6I9</accession>
<evidence type="ECO:0000256" key="2">
    <source>
        <dbReference type="PIRSR" id="PIRSR640198-2"/>
    </source>
</evidence>
<dbReference type="Pfam" id="PF02661">
    <property type="entry name" value="Fic"/>
    <property type="match status" value="1"/>
</dbReference>
<sequence length="508" mass="57412">MASPSEKLAQSLEQLQKLQNEKGIAVVRANDLSRTHKERLIANGFLREVIKGWYISTRPDEQKGDTTSWYISFWYFVSVYLNARFGKDWCLSPEQSLLLHSRNRTVPKQLLVRSPKAQNNVVELLHGTSFYDLKVTIPPQTQREEIEGNQVYSLASGLVFCSAGFFSGCPTDARICLSMIKNPSELLSMLLNGGHTIIAGRLAGAFRNIGNNRFADEIVSTMKSAGYDVRENDPFKEKNSFDFGNRETSPYATRIRLMWNNMRETVIKNFPDAPGLPADKKQFLEKMEEKYISDAYHSLSIEGYQVSPELVELVRSGKWNPNAREFDNRQKDAMAARGYWQAFQKVKESIREVLNGENPGAVADKDHGAWYRELFAPAVTAGIIKVSDLAGYRNSQVYIKGATHVPPNAAAVRDAMPVLFELLQEEPEPAVRTVMGHFVFVYIHPYMDGNGRIGRFLMNVMLASGGYPWTVIPVEKRDDYLSVLEKASVNQEIEDFAKFIARLVAEVQ</sequence>
<feature type="active site" evidence="1">
    <location>
        <position position="444"/>
    </location>
</feature>
<dbReference type="InterPro" id="IPR040198">
    <property type="entry name" value="Fido_containing"/>
</dbReference>
<reference evidence="4 5" key="1">
    <citation type="journal article" date="2015" name="Int. J. Syst. Evol. Microbiol.">
        <title>Mariniphaga sediminis sp. nov., isolated from coastal sediment.</title>
        <authorList>
            <person name="Wang F.Q."/>
            <person name="Shen Q.Y."/>
            <person name="Chen G.J."/>
            <person name="Du Z.J."/>
        </authorList>
    </citation>
    <scope>NUCLEOTIDE SEQUENCE [LARGE SCALE GENOMIC DNA]</scope>
    <source>
        <strain evidence="4 5">SY21</strain>
    </source>
</reference>
<gene>
    <name evidence="4" type="ORF">D1164_01700</name>
</gene>
<proteinExistence type="predicted"/>
<evidence type="ECO:0000313" key="5">
    <source>
        <dbReference type="Proteomes" id="UP000266441"/>
    </source>
</evidence>
<evidence type="ECO:0000313" key="4">
    <source>
        <dbReference type="EMBL" id="RIH67167.1"/>
    </source>
</evidence>
<dbReference type="Gene3D" id="1.10.3290.10">
    <property type="entry name" value="Fido-like domain"/>
    <property type="match status" value="1"/>
</dbReference>
<name>A0A399D6I9_9BACT</name>
<dbReference type="RefSeq" id="WP_119348191.1">
    <property type="nucleotide sequence ID" value="NZ_QWET01000001.1"/>
</dbReference>
<evidence type="ECO:0000256" key="1">
    <source>
        <dbReference type="PIRSR" id="PIRSR640198-1"/>
    </source>
</evidence>
<dbReference type="PANTHER" id="PTHR13504:SF38">
    <property type="entry name" value="FIDO DOMAIN-CONTAINING PROTEIN"/>
    <property type="match status" value="1"/>
</dbReference>
<dbReference type="SUPFAM" id="SSF140931">
    <property type="entry name" value="Fic-like"/>
    <property type="match status" value="1"/>
</dbReference>
<keyword evidence="2" id="KW-0547">Nucleotide-binding</keyword>
<dbReference type="PANTHER" id="PTHR13504">
    <property type="entry name" value="FIDO DOMAIN-CONTAINING PROTEIN DDB_G0283145"/>
    <property type="match status" value="1"/>
</dbReference>
<feature type="domain" description="Fido" evidence="3">
    <location>
        <begin position="362"/>
        <end position="502"/>
    </location>
</feature>
<dbReference type="GO" id="GO:0005524">
    <property type="term" value="F:ATP binding"/>
    <property type="evidence" value="ECO:0007669"/>
    <property type="project" value="UniProtKB-KW"/>
</dbReference>
<dbReference type="InterPro" id="IPR003812">
    <property type="entry name" value="Fido"/>
</dbReference>
<dbReference type="InterPro" id="IPR036597">
    <property type="entry name" value="Fido-like_dom_sf"/>
</dbReference>
<organism evidence="4 5">
    <name type="scientific">Mariniphaga sediminis</name>
    <dbReference type="NCBI Taxonomy" id="1628158"/>
    <lineage>
        <taxon>Bacteria</taxon>
        <taxon>Pseudomonadati</taxon>
        <taxon>Bacteroidota</taxon>
        <taxon>Bacteroidia</taxon>
        <taxon>Marinilabiliales</taxon>
        <taxon>Prolixibacteraceae</taxon>
        <taxon>Mariniphaga</taxon>
    </lineage>
</organism>